<evidence type="ECO:0000313" key="3">
    <source>
        <dbReference type="EMBL" id="KAB1443074.1"/>
    </source>
</evidence>
<dbReference type="EMBL" id="WAIE01000001">
    <property type="protein sequence ID" value="KAB1443074.1"/>
    <property type="molecule type" value="Genomic_DNA"/>
</dbReference>
<organism evidence="3 4">
    <name type="scientific">Pseudodesulfovibrio senegalensis</name>
    <dbReference type="NCBI Taxonomy" id="1721087"/>
    <lineage>
        <taxon>Bacteria</taxon>
        <taxon>Pseudomonadati</taxon>
        <taxon>Thermodesulfobacteriota</taxon>
        <taxon>Desulfovibrionia</taxon>
        <taxon>Desulfovibrionales</taxon>
        <taxon>Desulfovibrionaceae</taxon>
    </lineage>
</organism>
<gene>
    <name evidence="3" type="ORF">F8A88_02075</name>
</gene>
<evidence type="ECO:0000256" key="1">
    <source>
        <dbReference type="SAM" id="Coils"/>
    </source>
</evidence>
<dbReference type="AlphaFoldDB" id="A0A6N6N4T1"/>
<dbReference type="NCBIfam" id="TIGR01725">
    <property type="entry name" value="phge_HK97_gp10"/>
    <property type="match status" value="1"/>
</dbReference>
<sequence>MHLGDNIMKMTTDINKALKQLNKAQRATERQLKKAMTKAAMQFEAESVKRSPIDEGHLQSSHRHKVEQNGSDTTAIVYIPTNSPASDYAIYMHEGTYTLGPTSLQKQGSVGVRVGKKYMERALLEEEDKIIATIVRELKRNLK</sequence>
<comment type="caution">
    <text evidence="3">The sequence shown here is derived from an EMBL/GenBank/DDBJ whole genome shotgun (WGS) entry which is preliminary data.</text>
</comment>
<name>A0A6N6N4T1_9BACT</name>
<feature type="coiled-coil region" evidence="1">
    <location>
        <begin position="7"/>
        <end position="38"/>
    </location>
</feature>
<feature type="compositionally biased region" description="Basic and acidic residues" evidence="2">
    <location>
        <begin position="46"/>
        <end position="57"/>
    </location>
</feature>
<keyword evidence="1" id="KW-0175">Coiled coil</keyword>
<keyword evidence="4" id="KW-1185">Reference proteome</keyword>
<feature type="region of interest" description="Disordered" evidence="2">
    <location>
        <begin position="46"/>
        <end position="71"/>
    </location>
</feature>
<proteinExistence type="predicted"/>
<reference evidence="3 4" key="1">
    <citation type="journal article" date="2017" name="Int. J. Syst. Evol. Microbiol.">
        <title>Desulfovibrio senegalensis sp. nov., a mesophilic sulfate reducer isolated from marine sediment.</title>
        <authorList>
            <person name="Thioye A."/>
            <person name="Gam Z.B.A."/>
            <person name="Mbengue M."/>
            <person name="Cayol J.L."/>
            <person name="Joseph-Bartoli M."/>
            <person name="Toure-Kane C."/>
            <person name="Labat M."/>
        </authorList>
    </citation>
    <scope>NUCLEOTIDE SEQUENCE [LARGE SCALE GENOMIC DNA]</scope>
    <source>
        <strain evidence="3 4">DSM 101509</strain>
    </source>
</reference>
<dbReference type="Pfam" id="PF04883">
    <property type="entry name" value="HK97-gp10_like"/>
    <property type="match status" value="1"/>
</dbReference>
<accession>A0A6N6N4T1</accession>
<evidence type="ECO:0000256" key="2">
    <source>
        <dbReference type="SAM" id="MobiDB-lite"/>
    </source>
</evidence>
<dbReference type="Proteomes" id="UP000438699">
    <property type="component" value="Unassembled WGS sequence"/>
</dbReference>
<protein>
    <submittedName>
        <fullName evidence="3">HK97 gp10 family phage protein</fullName>
    </submittedName>
</protein>
<evidence type="ECO:0000313" key="4">
    <source>
        <dbReference type="Proteomes" id="UP000438699"/>
    </source>
</evidence>
<dbReference type="InterPro" id="IPR010064">
    <property type="entry name" value="HK97-gp10_tail"/>
</dbReference>